<reference evidence="3" key="2">
    <citation type="submission" date="2015-01" db="EMBL/GenBank/DDBJ databases">
        <title>Evolutionary Origins and Diversification of the Mycorrhizal Mutualists.</title>
        <authorList>
            <consortium name="DOE Joint Genome Institute"/>
            <consortium name="Mycorrhizal Genomics Consortium"/>
            <person name="Kohler A."/>
            <person name="Kuo A."/>
            <person name="Nagy L.G."/>
            <person name="Floudas D."/>
            <person name="Copeland A."/>
            <person name="Barry K.W."/>
            <person name="Cichocki N."/>
            <person name="Veneault-Fourrey C."/>
            <person name="LaButti K."/>
            <person name="Lindquist E.A."/>
            <person name="Lipzen A."/>
            <person name="Lundell T."/>
            <person name="Morin E."/>
            <person name="Murat C."/>
            <person name="Riley R."/>
            <person name="Ohm R."/>
            <person name="Sun H."/>
            <person name="Tunlid A."/>
            <person name="Henrissat B."/>
            <person name="Grigoriev I.V."/>
            <person name="Hibbett D.S."/>
            <person name="Martin F."/>
        </authorList>
    </citation>
    <scope>NUCLEOTIDE SEQUENCE [LARGE SCALE GENOMIC DNA]</scope>
    <source>
        <strain evidence="3">441</strain>
    </source>
</reference>
<reference evidence="2 3" key="1">
    <citation type="submission" date="2014-04" db="EMBL/GenBank/DDBJ databases">
        <authorList>
            <consortium name="DOE Joint Genome Institute"/>
            <person name="Kuo A."/>
            <person name="Kohler A."/>
            <person name="Costa M.D."/>
            <person name="Nagy L.G."/>
            <person name="Floudas D."/>
            <person name="Copeland A."/>
            <person name="Barry K.W."/>
            <person name="Cichocki N."/>
            <person name="Veneault-Fourrey C."/>
            <person name="LaButti K."/>
            <person name="Lindquist E.A."/>
            <person name="Lipzen A."/>
            <person name="Lundell T."/>
            <person name="Morin E."/>
            <person name="Murat C."/>
            <person name="Sun H."/>
            <person name="Tunlid A."/>
            <person name="Henrissat B."/>
            <person name="Grigoriev I.V."/>
            <person name="Hibbett D.S."/>
            <person name="Martin F."/>
            <person name="Nordberg H.P."/>
            <person name="Cantor M.N."/>
            <person name="Hua S.X."/>
        </authorList>
    </citation>
    <scope>NUCLEOTIDE SEQUENCE [LARGE SCALE GENOMIC DNA]</scope>
    <source>
        <strain evidence="2 3">441</strain>
    </source>
</reference>
<dbReference type="Proteomes" id="UP000054018">
    <property type="component" value="Unassembled WGS sequence"/>
</dbReference>
<evidence type="ECO:0000256" key="1">
    <source>
        <dbReference type="SAM" id="Coils"/>
    </source>
</evidence>
<keyword evidence="1" id="KW-0175">Coiled coil</keyword>
<name>A0A0C9ZHG3_9AGAM</name>
<protein>
    <submittedName>
        <fullName evidence="2">Uncharacterized protein</fullName>
    </submittedName>
</protein>
<proteinExistence type="predicted"/>
<keyword evidence="3" id="KW-1185">Reference proteome</keyword>
<gene>
    <name evidence="2" type="ORF">PISMIDRAFT_550396</name>
</gene>
<accession>A0A0C9ZHG3</accession>
<dbReference type="OrthoDB" id="3797628at2759"/>
<evidence type="ECO:0000313" key="3">
    <source>
        <dbReference type="Proteomes" id="UP000054018"/>
    </source>
</evidence>
<evidence type="ECO:0000313" key="2">
    <source>
        <dbReference type="EMBL" id="KIK28706.1"/>
    </source>
</evidence>
<feature type="coiled-coil region" evidence="1">
    <location>
        <begin position="126"/>
        <end position="206"/>
    </location>
</feature>
<organism evidence="2 3">
    <name type="scientific">Pisolithus microcarpus 441</name>
    <dbReference type="NCBI Taxonomy" id="765257"/>
    <lineage>
        <taxon>Eukaryota</taxon>
        <taxon>Fungi</taxon>
        <taxon>Dikarya</taxon>
        <taxon>Basidiomycota</taxon>
        <taxon>Agaricomycotina</taxon>
        <taxon>Agaricomycetes</taxon>
        <taxon>Agaricomycetidae</taxon>
        <taxon>Boletales</taxon>
        <taxon>Sclerodermatineae</taxon>
        <taxon>Pisolithaceae</taxon>
        <taxon>Pisolithus</taxon>
    </lineage>
</organism>
<dbReference type="EMBL" id="KN833691">
    <property type="protein sequence ID" value="KIK28706.1"/>
    <property type="molecule type" value="Genomic_DNA"/>
</dbReference>
<dbReference type="AlphaFoldDB" id="A0A0C9ZHG3"/>
<sequence length="242" mass="27870">MCAYGRPLFSFGIPVTRPVSTFGAPATQQPTTSSMPNFGQRREYVKPPLETGTRMFCHDGMRASPIGFIRDLLDDNTTNVRRKIVDEHEFAYNAAGEGLASALRKQSQSHDEKLRILRADMEAAMKAQKEETHQEVQKELERKHEEVERMKRDVECMTERFVSEKTRLESRIAEMEATHRQHVDRLQDMQNQVSQALLQVMASQTETARRKEEEERQARLLAEERLANALASTKHYEEVHAV</sequence>
<dbReference type="HOGENOM" id="CLU_1147569_0_0_1"/>